<proteinExistence type="predicted"/>
<dbReference type="Proteomes" id="UP001262889">
    <property type="component" value="Unassembled WGS sequence"/>
</dbReference>
<keyword evidence="1" id="KW-0812">Transmembrane</keyword>
<protein>
    <submittedName>
        <fullName evidence="2">Uncharacterized protein</fullName>
    </submittedName>
</protein>
<feature type="transmembrane region" description="Helical" evidence="1">
    <location>
        <begin position="21"/>
        <end position="38"/>
    </location>
</feature>
<organism evidence="2 3">
    <name type="scientific">Autumnicola tepida</name>
    <dbReference type="NCBI Taxonomy" id="3075595"/>
    <lineage>
        <taxon>Bacteria</taxon>
        <taxon>Pseudomonadati</taxon>
        <taxon>Bacteroidota</taxon>
        <taxon>Flavobacteriia</taxon>
        <taxon>Flavobacteriales</taxon>
        <taxon>Flavobacteriaceae</taxon>
        <taxon>Autumnicola</taxon>
    </lineage>
</organism>
<evidence type="ECO:0000256" key="1">
    <source>
        <dbReference type="SAM" id="Phobius"/>
    </source>
</evidence>
<dbReference type="EMBL" id="JAVRHQ010000009">
    <property type="protein sequence ID" value="MDT0643008.1"/>
    <property type="molecule type" value="Genomic_DNA"/>
</dbReference>
<keyword evidence="1" id="KW-0472">Membrane</keyword>
<keyword evidence="3" id="KW-1185">Reference proteome</keyword>
<comment type="caution">
    <text evidence="2">The sequence shown here is derived from an EMBL/GenBank/DDBJ whole genome shotgun (WGS) entry which is preliminary data.</text>
</comment>
<evidence type="ECO:0000313" key="2">
    <source>
        <dbReference type="EMBL" id="MDT0643008.1"/>
    </source>
</evidence>
<gene>
    <name evidence="2" type="ORF">RM553_09235</name>
</gene>
<sequence length="86" mass="9905">MPVVLGICLKTVQWLKQDKQLNLKILPILSLTVFYSLYFELLLPEIMSRYTADFLDVIMYFSGAVLFFLMQHVNLSNKKAAQKSSS</sequence>
<dbReference type="RefSeq" id="WP_311534629.1">
    <property type="nucleotide sequence ID" value="NZ_JAVRHQ010000009.1"/>
</dbReference>
<name>A0ABU3C9I7_9FLAO</name>
<feature type="transmembrane region" description="Helical" evidence="1">
    <location>
        <begin position="58"/>
        <end position="75"/>
    </location>
</feature>
<accession>A0ABU3C9I7</accession>
<evidence type="ECO:0000313" key="3">
    <source>
        <dbReference type="Proteomes" id="UP001262889"/>
    </source>
</evidence>
<reference evidence="2 3" key="1">
    <citation type="submission" date="2023-09" db="EMBL/GenBank/DDBJ databases">
        <authorList>
            <person name="Rey-Velasco X."/>
        </authorList>
    </citation>
    <scope>NUCLEOTIDE SEQUENCE [LARGE SCALE GENOMIC DNA]</scope>
    <source>
        <strain evidence="2 3">F363</strain>
    </source>
</reference>
<keyword evidence="1" id="KW-1133">Transmembrane helix</keyword>